<accession>A0A7M1SYT8</accession>
<dbReference type="GO" id="GO:0003677">
    <property type="term" value="F:DNA binding"/>
    <property type="evidence" value="ECO:0007669"/>
    <property type="project" value="UniProtKB-KW"/>
</dbReference>
<dbReference type="EMBL" id="CP063169">
    <property type="protein sequence ID" value="QOR72709.1"/>
    <property type="molecule type" value="Genomic_DNA"/>
</dbReference>
<protein>
    <submittedName>
        <fullName evidence="2">DNA-binding protein</fullName>
    </submittedName>
</protein>
<keyword evidence="3" id="KW-1185">Reference proteome</keyword>
<dbReference type="Proteomes" id="UP000593758">
    <property type="component" value="Chromosome"/>
</dbReference>
<organism evidence="2 3">
    <name type="scientific">Ruania alkalisoli</name>
    <dbReference type="NCBI Taxonomy" id="2779775"/>
    <lineage>
        <taxon>Bacteria</taxon>
        <taxon>Bacillati</taxon>
        <taxon>Actinomycetota</taxon>
        <taxon>Actinomycetes</taxon>
        <taxon>Micrococcales</taxon>
        <taxon>Ruaniaceae</taxon>
        <taxon>Ruania</taxon>
    </lineage>
</organism>
<dbReference type="Pfam" id="PF18367">
    <property type="entry name" value="Rv2175c_C"/>
    <property type="match status" value="1"/>
</dbReference>
<evidence type="ECO:0000259" key="1">
    <source>
        <dbReference type="Pfam" id="PF18367"/>
    </source>
</evidence>
<reference evidence="2 3" key="1">
    <citation type="submission" date="2020-10" db="EMBL/GenBank/DDBJ databases">
        <title>Haloactinobacterium sp. RN3S43, a bacterium isolated from saline soil.</title>
        <authorList>
            <person name="Sun J.-Q."/>
        </authorList>
    </citation>
    <scope>NUCLEOTIDE SEQUENCE [LARGE SCALE GENOMIC DNA]</scope>
    <source>
        <strain evidence="2 3">RN3S43</strain>
    </source>
</reference>
<feature type="domain" description="Rv2175c C-terminal" evidence="1">
    <location>
        <begin position="38"/>
        <end position="91"/>
    </location>
</feature>
<sequence length="92" mass="9879">MLAERRLVAVRQGPNDAWSVPADLLTVGEGDAGRVLASLRGTLIQLGDAGLTDVECVIWLFSEDAELGERPIDALRSGRTHAVRRAAQPLAF</sequence>
<dbReference type="InterPro" id="IPR041098">
    <property type="entry name" value="Rv2175c_C"/>
</dbReference>
<gene>
    <name evidence="2" type="ORF">IM660_10410</name>
</gene>
<dbReference type="AlphaFoldDB" id="A0A7M1SYT8"/>
<evidence type="ECO:0000313" key="3">
    <source>
        <dbReference type="Proteomes" id="UP000593758"/>
    </source>
</evidence>
<proteinExistence type="predicted"/>
<evidence type="ECO:0000313" key="2">
    <source>
        <dbReference type="EMBL" id="QOR72709.1"/>
    </source>
</evidence>
<dbReference type="KEGG" id="halt:IM660_10410"/>
<name>A0A7M1SYT8_9MICO</name>
<keyword evidence="2" id="KW-0238">DNA-binding</keyword>